<organism evidence="2 3">
    <name type="scientific">Camellia sinensis var. sinensis</name>
    <name type="common">China tea</name>
    <dbReference type="NCBI Taxonomy" id="542762"/>
    <lineage>
        <taxon>Eukaryota</taxon>
        <taxon>Viridiplantae</taxon>
        <taxon>Streptophyta</taxon>
        <taxon>Embryophyta</taxon>
        <taxon>Tracheophyta</taxon>
        <taxon>Spermatophyta</taxon>
        <taxon>Magnoliopsida</taxon>
        <taxon>eudicotyledons</taxon>
        <taxon>Gunneridae</taxon>
        <taxon>Pentapetalae</taxon>
        <taxon>asterids</taxon>
        <taxon>Ericales</taxon>
        <taxon>Theaceae</taxon>
        <taxon>Camellia</taxon>
    </lineage>
</organism>
<dbReference type="Proteomes" id="UP000306102">
    <property type="component" value="Unassembled WGS sequence"/>
</dbReference>
<dbReference type="PANTHER" id="PTHR48235">
    <property type="entry name" value="OS01G0916700 PROTEIN"/>
    <property type="match status" value="1"/>
</dbReference>
<proteinExistence type="predicted"/>
<gene>
    <name evidence="2" type="ORF">TEA_017541</name>
</gene>
<keyword evidence="3" id="KW-1185">Reference proteome</keyword>
<dbReference type="AlphaFoldDB" id="A0A4S4DCX4"/>
<dbReference type="EMBL" id="SDRB02011807">
    <property type="protein sequence ID" value="THG00004.1"/>
    <property type="molecule type" value="Genomic_DNA"/>
</dbReference>
<dbReference type="PANTHER" id="PTHR48235:SF1">
    <property type="entry name" value="OS01G0916700 PROTEIN"/>
    <property type="match status" value="1"/>
</dbReference>
<evidence type="ECO:0000313" key="3">
    <source>
        <dbReference type="Proteomes" id="UP000306102"/>
    </source>
</evidence>
<sequence length="192" mass="22070">MKEKEKREIRIRNGRSPGILALKKGVFFPTETHVEMDSSPPCGPWKPCLHHHHHHHHLFLCPIPLPHHHHHHLHISPQCPHHSYLLQPNSHSLASPIFLPLPNQSNLQVSGLRQTYPPSDAPMMREEEGYEEGVVEEDEDEDEDEEDPVFVLTDEWKEFFAKSEAKRKLEVVLGDSEFCEGMTQSLLVLGTV</sequence>
<feature type="compositionally biased region" description="Acidic residues" evidence="1">
    <location>
        <begin position="128"/>
        <end position="147"/>
    </location>
</feature>
<evidence type="ECO:0000256" key="1">
    <source>
        <dbReference type="SAM" id="MobiDB-lite"/>
    </source>
</evidence>
<evidence type="ECO:0000313" key="2">
    <source>
        <dbReference type="EMBL" id="THG00004.1"/>
    </source>
</evidence>
<comment type="caution">
    <text evidence="2">The sequence shown here is derived from an EMBL/GenBank/DDBJ whole genome shotgun (WGS) entry which is preliminary data.</text>
</comment>
<protein>
    <submittedName>
        <fullName evidence="2">Uncharacterized protein</fullName>
    </submittedName>
</protein>
<feature type="region of interest" description="Disordered" evidence="1">
    <location>
        <begin position="116"/>
        <end position="147"/>
    </location>
</feature>
<name>A0A4S4DCX4_CAMSN</name>
<reference evidence="2 3" key="1">
    <citation type="journal article" date="2018" name="Proc. Natl. Acad. Sci. U.S.A.">
        <title>Draft genome sequence of Camellia sinensis var. sinensis provides insights into the evolution of the tea genome and tea quality.</title>
        <authorList>
            <person name="Wei C."/>
            <person name="Yang H."/>
            <person name="Wang S."/>
            <person name="Zhao J."/>
            <person name="Liu C."/>
            <person name="Gao L."/>
            <person name="Xia E."/>
            <person name="Lu Y."/>
            <person name="Tai Y."/>
            <person name="She G."/>
            <person name="Sun J."/>
            <person name="Cao H."/>
            <person name="Tong W."/>
            <person name="Gao Q."/>
            <person name="Li Y."/>
            <person name="Deng W."/>
            <person name="Jiang X."/>
            <person name="Wang W."/>
            <person name="Chen Q."/>
            <person name="Zhang S."/>
            <person name="Li H."/>
            <person name="Wu J."/>
            <person name="Wang P."/>
            <person name="Li P."/>
            <person name="Shi C."/>
            <person name="Zheng F."/>
            <person name="Jian J."/>
            <person name="Huang B."/>
            <person name="Shan D."/>
            <person name="Shi M."/>
            <person name="Fang C."/>
            <person name="Yue Y."/>
            <person name="Li F."/>
            <person name="Li D."/>
            <person name="Wei S."/>
            <person name="Han B."/>
            <person name="Jiang C."/>
            <person name="Yin Y."/>
            <person name="Xia T."/>
            <person name="Zhang Z."/>
            <person name="Bennetzen J.L."/>
            <person name="Zhao S."/>
            <person name="Wan X."/>
        </authorList>
    </citation>
    <scope>NUCLEOTIDE SEQUENCE [LARGE SCALE GENOMIC DNA]</scope>
    <source>
        <strain evidence="3">cv. Shuchazao</strain>
        <tissue evidence="2">Leaf</tissue>
    </source>
</reference>
<accession>A0A4S4DCX4</accession>